<dbReference type="STRING" id="28092.WM40_00945"/>
<comment type="caution">
    <text evidence="1">The sequence shown here is derived from an EMBL/GenBank/DDBJ whole genome shotgun (WGS) entry which is preliminary data.</text>
</comment>
<dbReference type="InterPro" id="IPR010261">
    <property type="entry name" value="Tir_chaperone"/>
</dbReference>
<dbReference type="PATRIC" id="fig|28092.6.peg.211"/>
<dbReference type="SUPFAM" id="SSF69635">
    <property type="entry name" value="Type III secretory system chaperone-like"/>
    <property type="match status" value="1"/>
</dbReference>
<evidence type="ECO:0000313" key="1">
    <source>
        <dbReference type="EMBL" id="KKB65234.1"/>
    </source>
</evidence>
<dbReference type="GO" id="GO:0030254">
    <property type="term" value="P:protein secretion by the type III secretion system"/>
    <property type="evidence" value="ECO:0007669"/>
    <property type="project" value="InterPro"/>
</dbReference>
<dbReference type="RefSeq" id="WP_046151885.1">
    <property type="nucleotide sequence ID" value="NZ_CP191271.1"/>
</dbReference>
<evidence type="ECO:0000313" key="2">
    <source>
        <dbReference type="Proteomes" id="UP000033618"/>
    </source>
</evidence>
<accession>A0A0F5K5V5</accession>
<dbReference type="Proteomes" id="UP000033618">
    <property type="component" value="Unassembled WGS sequence"/>
</dbReference>
<dbReference type="CDD" id="cd16364">
    <property type="entry name" value="T3SC_I-like"/>
    <property type="match status" value="1"/>
</dbReference>
<dbReference type="EMBL" id="LAQU01000001">
    <property type="protein sequence ID" value="KKB65234.1"/>
    <property type="molecule type" value="Genomic_DNA"/>
</dbReference>
<proteinExistence type="predicted"/>
<keyword evidence="2" id="KW-1185">Reference proteome</keyword>
<reference evidence="1 2" key="1">
    <citation type="submission" date="2015-03" db="EMBL/GenBank/DDBJ databases">
        <title>Draft Genome Sequence of Burkholderia andropogonis type strain ICMP2807, isolated from Sorghum bicolor.</title>
        <authorList>
            <person name="Lopes-Santos L."/>
            <person name="Castro D.B."/>
            <person name="Ottoboni L.M."/>
            <person name="Park D."/>
            <person name="Weirc B.S."/>
            <person name="Destefano S.A."/>
        </authorList>
    </citation>
    <scope>NUCLEOTIDE SEQUENCE [LARGE SCALE GENOMIC DNA]</scope>
    <source>
        <strain evidence="1 2">ICMP2807</strain>
    </source>
</reference>
<protein>
    <submittedName>
        <fullName evidence="1">Uncharacterized protein</fullName>
    </submittedName>
</protein>
<dbReference type="Gene3D" id="3.30.1460.10">
    <property type="match status" value="1"/>
</dbReference>
<sequence>MPARSDIAWTYDTLRMALMRHGPSLGMTVDQLWNQEELRVDGLPIGMMCDGDPTHGDILLYAALGKPLQEHILALNRQLLEGNHHGAGTGGCTLGQHRDTGVVTLYARLPIPITQPASLIAKINDLKHVTMIWRRDVHTGPVVRQNAN</sequence>
<dbReference type="Pfam" id="PF05932">
    <property type="entry name" value="CesT"/>
    <property type="match status" value="1"/>
</dbReference>
<gene>
    <name evidence="1" type="ORF">WM40_00945</name>
</gene>
<dbReference type="AlphaFoldDB" id="A0A0F5K5V5"/>
<name>A0A0F5K5V5_9BURK</name>
<organism evidence="1 2">
    <name type="scientific">Robbsia andropogonis</name>
    <dbReference type="NCBI Taxonomy" id="28092"/>
    <lineage>
        <taxon>Bacteria</taxon>
        <taxon>Pseudomonadati</taxon>
        <taxon>Pseudomonadota</taxon>
        <taxon>Betaproteobacteria</taxon>
        <taxon>Burkholderiales</taxon>
        <taxon>Burkholderiaceae</taxon>
        <taxon>Robbsia</taxon>
    </lineage>
</organism>